<proteinExistence type="predicted"/>
<reference evidence="1" key="4">
    <citation type="journal article" date="2023" name="Microbiol. Resour. Announc.">
        <title>Complete Genome Sequence of Vulcanisaeta souniana Strain IC-059, a Hyperthermophilic Archaeon Isolated from Hot Spring Water in Japan.</title>
        <authorList>
            <person name="Kato S."/>
            <person name="Itoh T."/>
            <person name="Wu L."/>
            <person name="Ma J."/>
            <person name="Ohkuma M."/>
        </authorList>
    </citation>
    <scope>NUCLEOTIDE SEQUENCE</scope>
    <source>
        <strain evidence="1">JCM 11219</strain>
    </source>
</reference>
<evidence type="ECO:0000313" key="2">
    <source>
        <dbReference type="EMBL" id="GGI82439.1"/>
    </source>
</evidence>
<reference evidence="2" key="2">
    <citation type="submission" date="2020-09" db="EMBL/GenBank/DDBJ databases">
        <authorList>
            <person name="Sun Q."/>
            <person name="Ohkuma M."/>
        </authorList>
    </citation>
    <scope>NUCLEOTIDE SEQUENCE</scope>
    <source>
        <strain evidence="2">JCM 11219</strain>
    </source>
</reference>
<dbReference type="AlphaFoldDB" id="A0A830EL75"/>
<dbReference type="EMBL" id="AP026830">
    <property type="protein sequence ID" value="BDR92625.1"/>
    <property type="molecule type" value="Genomic_DNA"/>
</dbReference>
<organism evidence="2 3">
    <name type="scientific">Vulcanisaeta souniana JCM 11219</name>
    <dbReference type="NCBI Taxonomy" id="1293586"/>
    <lineage>
        <taxon>Archaea</taxon>
        <taxon>Thermoproteota</taxon>
        <taxon>Thermoprotei</taxon>
        <taxon>Thermoproteales</taxon>
        <taxon>Thermoproteaceae</taxon>
        <taxon>Vulcanisaeta</taxon>
    </lineage>
</organism>
<keyword evidence="4" id="KW-1185">Reference proteome</keyword>
<dbReference type="Proteomes" id="UP001060771">
    <property type="component" value="Chromosome"/>
</dbReference>
<dbReference type="RefSeq" id="WP_229709886.1">
    <property type="nucleotide sequence ID" value="NZ_AP026830.1"/>
</dbReference>
<evidence type="ECO:0000313" key="3">
    <source>
        <dbReference type="Proteomes" id="UP000657075"/>
    </source>
</evidence>
<name>A0A830EL75_9CREN</name>
<evidence type="ECO:0000313" key="4">
    <source>
        <dbReference type="Proteomes" id="UP001060771"/>
    </source>
</evidence>
<evidence type="ECO:0000313" key="1">
    <source>
        <dbReference type="EMBL" id="BDR92625.1"/>
    </source>
</evidence>
<reference evidence="4" key="3">
    <citation type="submission" date="2022-09" db="EMBL/GenBank/DDBJ databases">
        <title>Complete genome sequence of Vulcanisaeta souniana.</title>
        <authorList>
            <person name="Kato S."/>
            <person name="Itoh T."/>
            <person name="Ohkuma M."/>
        </authorList>
    </citation>
    <scope>NUCLEOTIDE SEQUENCE [LARGE SCALE GENOMIC DNA]</scope>
    <source>
        <strain evidence="4">JCM 11219</strain>
    </source>
</reference>
<accession>A0A830EL75</accession>
<dbReference type="GeneID" id="76207265"/>
<reference evidence="2" key="1">
    <citation type="journal article" date="2014" name="Int. J. Syst. Evol. Microbiol.">
        <title>Complete genome sequence of Corynebacterium casei LMG S-19264T (=DSM 44701T), isolated from a smear-ripened cheese.</title>
        <authorList>
            <consortium name="US DOE Joint Genome Institute (JGI-PGF)"/>
            <person name="Walter F."/>
            <person name="Albersmeier A."/>
            <person name="Kalinowski J."/>
            <person name="Ruckert C."/>
        </authorList>
    </citation>
    <scope>NUCLEOTIDE SEQUENCE</scope>
    <source>
        <strain evidence="2">JCM 11219</strain>
    </source>
</reference>
<gene>
    <name evidence="2" type="ORF">GCM10007112_18970</name>
    <name evidence="1" type="ORF">Vsou_17180</name>
</gene>
<dbReference type="EMBL" id="BMNM01000009">
    <property type="protein sequence ID" value="GGI82439.1"/>
    <property type="molecule type" value="Genomic_DNA"/>
</dbReference>
<protein>
    <submittedName>
        <fullName evidence="2">Uncharacterized protein</fullName>
    </submittedName>
</protein>
<sequence>MKYIKDRLSEGGKPKLARAWIDGENLYVAVVFEREVEPIEPGGYILVIDVNSWKNGITYAIINGGGKLSEFSKLRPNLRLIETLHSEAVRLERKYGALRGLGLHKSVEGKRLWRQVKYVKRKLHAYLKDFAQKIAHELALKAVRLKARVVIDDMLEESRRELLKEGLPDGFSQAILTSP</sequence>
<dbReference type="Proteomes" id="UP000657075">
    <property type="component" value="Unassembled WGS sequence"/>
</dbReference>